<evidence type="ECO:0000256" key="4">
    <source>
        <dbReference type="ARBA" id="ARBA00022741"/>
    </source>
</evidence>
<comment type="caution">
    <text evidence="10">The sequence shown here is derived from an EMBL/GenBank/DDBJ whole genome shotgun (WGS) entry which is preliminary data.</text>
</comment>
<dbReference type="Pfam" id="PF22700">
    <property type="entry name" value="MVD-like_N"/>
    <property type="match status" value="1"/>
</dbReference>
<dbReference type="Gene3D" id="3.30.70.890">
    <property type="entry name" value="GHMP kinase, C-terminal domain"/>
    <property type="match status" value="1"/>
</dbReference>
<dbReference type="Gene3D" id="3.30.230.10">
    <property type="match status" value="1"/>
</dbReference>
<dbReference type="Proteomes" id="UP000536685">
    <property type="component" value="Unassembled WGS sequence"/>
</dbReference>
<dbReference type="InterPro" id="IPR005935">
    <property type="entry name" value="Mev_decarb"/>
</dbReference>
<dbReference type="FunFam" id="3.30.230.10:FF:000072">
    <property type="entry name" value="Diphosphomevalonate decarboxylase"/>
    <property type="match status" value="1"/>
</dbReference>
<organism evidence="10 11">
    <name type="scientific">Conyzicola lurida</name>
    <dbReference type="NCBI Taxonomy" id="1172621"/>
    <lineage>
        <taxon>Bacteria</taxon>
        <taxon>Bacillati</taxon>
        <taxon>Actinomycetota</taxon>
        <taxon>Actinomycetes</taxon>
        <taxon>Micrococcales</taxon>
        <taxon>Microbacteriaceae</taxon>
        <taxon>Conyzicola</taxon>
    </lineage>
</organism>
<dbReference type="GO" id="GO:0004163">
    <property type="term" value="F:diphosphomevalonate decarboxylase activity"/>
    <property type="evidence" value="ECO:0007669"/>
    <property type="project" value="UniProtKB-EC"/>
</dbReference>
<evidence type="ECO:0000256" key="3">
    <source>
        <dbReference type="ARBA" id="ARBA00022516"/>
    </source>
</evidence>
<dbReference type="PANTHER" id="PTHR10977:SF3">
    <property type="entry name" value="DIPHOSPHOMEVALONATE DECARBOXYLASE"/>
    <property type="match status" value="1"/>
</dbReference>
<keyword evidence="3" id="KW-0444">Lipid biosynthesis</keyword>
<keyword evidence="11" id="KW-1185">Reference proteome</keyword>
<proteinExistence type="inferred from homology"/>
<dbReference type="InterPro" id="IPR014721">
    <property type="entry name" value="Ribsml_uS5_D2-typ_fold_subgr"/>
</dbReference>
<evidence type="ECO:0000256" key="2">
    <source>
        <dbReference type="ARBA" id="ARBA00012296"/>
    </source>
</evidence>
<evidence type="ECO:0000313" key="10">
    <source>
        <dbReference type="EMBL" id="MBB5842869.1"/>
    </source>
</evidence>
<feature type="domain" description="Mvd1 C-terminal" evidence="8">
    <location>
        <begin position="181"/>
        <end position="309"/>
    </location>
</feature>
<sequence>MTAVPAVTGTATAEANPNIALIKYWGKADAAYNLPVTGSLSLTLDTAPTRTTVTLDDTLAADELVLGGVVQAARPAERVRVFLDLVRALSGRTERARVDSVNLIPTGAGLASSASAFAALAAAASAAYGLGLDDRALSRLARRGSGSASRSVFGGIVRWYPGDDASSYAEPVPADLDLAMVVAIIDAGPKTISSTVAMNRTTATSPFYPAWAESTTAQLDEMLAALDRADFTAVGELAESNSLRMHATMAGAWPPVRYQTAASIALVDAAGELRAAGVEAYATMDAGPNVKFLCRPDDADRVAAHLATVDPGARFLSARAGRGVRLLGSSE</sequence>
<evidence type="ECO:0000259" key="9">
    <source>
        <dbReference type="Pfam" id="PF22700"/>
    </source>
</evidence>
<dbReference type="RefSeq" id="WP_343061908.1">
    <property type="nucleotide sequence ID" value="NZ_JACHMJ010000001.1"/>
</dbReference>
<dbReference type="InterPro" id="IPR029765">
    <property type="entry name" value="Mev_diP_decarb"/>
</dbReference>
<evidence type="ECO:0000256" key="1">
    <source>
        <dbReference type="ARBA" id="ARBA00008831"/>
    </source>
</evidence>
<dbReference type="Pfam" id="PF18376">
    <property type="entry name" value="MDD_C"/>
    <property type="match status" value="1"/>
</dbReference>
<dbReference type="InterPro" id="IPR036554">
    <property type="entry name" value="GHMP_kinase_C_sf"/>
</dbReference>
<dbReference type="SUPFAM" id="SSF54211">
    <property type="entry name" value="Ribosomal protein S5 domain 2-like"/>
    <property type="match status" value="1"/>
</dbReference>
<dbReference type="NCBIfam" id="TIGR01240">
    <property type="entry name" value="mevDPdecarb"/>
    <property type="match status" value="1"/>
</dbReference>
<comment type="similarity">
    <text evidence="1">Belongs to the diphosphomevalonate decarboxylase family.</text>
</comment>
<protein>
    <recommendedName>
        <fullName evidence="2">diphosphomevalonate decarboxylase</fullName>
        <ecNumber evidence="2">4.1.1.33</ecNumber>
    </recommendedName>
</protein>
<evidence type="ECO:0000256" key="6">
    <source>
        <dbReference type="ARBA" id="ARBA00023098"/>
    </source>
</evidence>
<dbReference type="InterPro" id="IPR020568">
    <property type="entry name" value="Ribosomal_Su5_D2-typ_SF"/>
</dbReference>
<evidence type="ECO:0000313" key="11">
    <source>
        <dbReference type="Proteomes" id="UP000536685"/>
    </source>
</evidence>
<name>A0A841AN68_9MICO</name>
<dbReference type="GO" id="GO:0005524">
    <property type="term" value="F:ATP binding"/>
    <property type="evidence" value="ECO:0007669"/>
    <property type="project" value="UniProtKB-KW"/>
</dbReference>
<dbReference type="AlphaFoldDB" id="A0A841AN68"/>
<dbReference type="SUPFAM" id="SSF55060">
    <property type="entry name" value="GHMP Kinase, C-terminal domain"/>
    <property type="match status" value="1"/>
</dbReference>
<evidence type="ECO:0000256" key="7">
    <source>
        <dbReference type="ARBA" id="ARBA00023239"/>
    </source>
</evidence>
<dbReference type="PIRSF" id="PIRSF015950">
    <property type="entry name" value="Mev_P_decrbx"/>
    <property type="match status" value="1"/>
</dbReference>
<dbReference type="InterPro" id="IPR041431">
    <property type="entry name" value="Mvd1_C"/>
</dbReference>
<reference evidence="10 11" key="1">
    <citation type="submission" date="2020-08" db="EMBL/GenBank/DDBJ databases">
        <title>Sequencing the genomes of 1000 actinobacteria strains.</title>
        <authorList>
            <person name="Klenk H.-P."/>
        </authorList>
    </citation>
    <scope>NUCLEOTIDE SEQUENCE [LARGE SCALE GENOMIC DNA]</scope>
    <source>
        <strain evidence="10 11">DSM 105784</strain>
    </source>
</reference>
<evidence type="ECO:0000256" key="5">
    <source>
        <dbReference type="ARBA" id="ARBA00022840"/>
    </source>
</evidence>
<dbReference type="PANTHER" id="PTHR10977">
    <property type="entry name" value="DIPHOSPHOMEVALONATE DECARBOXYLASE"/>
    <property type="match status" value="1"/>
</dbReference>
<dbReference type="EC" id="4.1.1.33" evidence="2"/>
<keyword evidence="4" id="KW-0547">Nucleotide-binding</keyword>
<accession>A0A841AN68</accession>
<dbReference type="InterPro" id="IPR053859">
    <property type="entry name" value="MVD-like_N"/>
</dbReference>
<gene>
    <name evidence="10" type="ORF">HD599_001192</name>
</gene>
<evidence type="ECO:0000259" key="8">
    <source>
        <dbReference type="Pfam" id="PF18376"/>
    </source>
</evidence>
<dbReference type="GO" id="GO:0005829">
    <property type="term" value="C:cytosol"/>
    <property type="evidence" value="ECO:0007669"/>
    <property type="project" value="InterPro"/>
</dbReference>
<keyword evidence="7 10" id="KW-0456">Lyase</keyword>
<keyword evidence="6" id="KW-0443">Lipid metabolism</keyword>
<dbReference type="GO" id="GO:0019287">
    <property type="term" value="P:isopentenyl diphosphate biosynthetic process, mevalonate pathway"/>
    <property type="evidence" value="ECO:0007669"/>
    <property type="project" value="InterPro"/>
</dbReference>
<dbReference type="EMBL" id="JACHMJ010000001">
    <property type="protein sequence ID" value="MBB5842869.1"/>
    <property type="molecule type" value="Genomic_DNA"/>
</dbReference>
<feature type="domain" description="Diphosphomevalonate decarboxylase-like N-terminal" evidence="9">
    <location>
        <begin position="15"/>
        <end position="168"/>
    </location>
</feature>
<keyword evidence="5" id="KW-0067">ATP-binding</keyword>